<proteinExistence type="predicted"/>
<sequence>DMNVAHKEIDLTRPKTNQRTAGFTIEERSGFDKILNGGNNIFVDTWRNMHPDTEGCYSYYSYRFNCRTKGIGWRLDYHVVSKRLLDRVIESEIRSECYGASDHVPVVLVLNGELI</sequence>
<gene>
    <name evidence="1" type="ORF">RPERSI_LOCUS6089</name>
</gene>
<name>A0ACA9MRE8_9GLOM</name>
<dbReference type="Proteomes" id="UP000789920">
    <property type="component" value="Unassembled WGS sequence"/>
</dbReference>
<dbReference type="EMBL" id="CAJVQC010009504">
    <property type="protein sequence ID" value="CAG8605498.1"/>
    <property type="molecule type" value="Genomic_DNA"/>
</dbReference>
<reference evidence="1" key="1">
    <citation type="submission" date="2021-06" db="EMBL/GenBank/DDBJ databases">
        <authorList>
            <person name="Kallberg Y."/>
            <person name="Tangrot J."/>
            <person name="Rosling A."/>
        </authorList>
    </citation>
    <scope>NUCLEOTIDE SEQUENCE</scope>
    <source>
        <strain evidence="1">MA461A</strain>
    </source>
</reference>
<accession>A0ACA9MRE8</accession>
<organism evidence="1 2">
    <name type="scientific">Racocetra persica</name>
    <dbReference type="NCBI Taxonomy" id="160502"/>
    <lineage>
        <taxon>Eukaryota</taxon>
        <taxon>Fungi</taxon>
        <taxon>Fungi incertae sedis</taxon>
        <taxon>Mucoromycota</taxon>
        <taxon>Glomeromycotina</taxon>
        <taxon>Glomeromycetes</taxon>
        <taxon>Diversisporales</taxon>
        <taxon>Gigasporaceae</taxon>
        <taxon>Racocetra</taxon>
    </lineage>
</organism>
<evidence type="ECO:0000313" key="2">
    <source>
        <dbReference type="Proteomes" id="UP000789920"/>
    </source>
</evidence>
<keyword evidence="2" id="KW-1185">Reference proteome</keyword>
<evidence type="ECO:0000313" key="1">
    <source>
        <dbReference type="EMBL" id="CAG8605498.1"/>
    </source>
</evidence>
<protein>
    <submittedName>
        <fullName evidence="1">28642_t:CDS:1</fullName>
    </submittedName>
</protein>
<feature type="non-terminal residue" evidence="1">
    <location>
        <position position="1"/>
    </location>
</feature>
<comment type="caution">
    <text evidence="1">The sequence shown here is derived from an EMBL/GenBank/DDBJ whole genome shotgun (WGS) entry which is preliminary data.</text>
</comment>